<evidence type="ECO:0000313" key="1">
    <source>
        <dbReference type="EMBL" id="GBM39981.1"/>
    </source>
</evidence>
<dbReference type="AlphaFoldDB" id="A0A4Y2FFH8"/>
<protein>
    <submittedName>
        <fullName evidence="1">Uncharacterized protein</fullName>
    </submittedName>
</protein>
<accession>A0A4Y2FFH8</accession>
<comment type="caution">
    <text evidence="1">The sequence shown here is derived from an EMBL/GenBank/DDBJ whole genome shotgun (WGS) entry which is preliminary data.</text>
</comment>
<sequence length="131" mass="14250">MHSSFHTIEAPHLESFLGRNRRTGVESLESSPCEVFWGFSASCSSSISVRTDLQGLWLKGPDSSSGRALHHGPVRAVPDNEIRAELSPVSVFRANRLTVRVGCVPVGRSVFGRRKMGGTVFRAKSNGGERV</sequence>
<dbReference type="Proteomes" id="UP000499080">
    <property type="component" value="Unassembled WGS sequence"/>
</dbReference>
<dbReference type="EMBL" id="BGPR01000912">
    <property type="protein sequence ID" value="GBM39981.1"/>
    <property type="molecule type" value="Genomic_DNA"/>
</dbReference>
<evidence type="ECO:0000313" key="2">
    <source>
        <dbReference type="Proteomes" id="UP000499080"/>
    </source>
</evidence>
<name>A0A4Y2FFH8_ARAVE</name>
<reference evidence="1 2" key="1">
    <citation type="journal article" date="2019" name="Sci. Rep.">
        <title>Orb-weaving spider Araneus ventricosus genome elucidates the spidroin gene catalogue.</title>
        <authorList>
            <person name="Kono N."/>
            <person name="Nakamura H."/>
            <person name="Ohtoshi R."/>
            <person name="Moran D.A.P."/>
            <person name="Shinohara A."/>
            <person name="Yoshida Y."/>
            <person name="Fujiwara M."/>
            <person name="Mori M."/>
            <person name="Tomita M."/>
            <person name="Arakawa K."/>
        </authorList>
    </citation>
    <scope>NUCLEOTIDE SEQUENCE [LARGE SCALE GENOMIC DNA]</scope>
</reference>
<organism evidence="1 2">
    <name type="scientific">Araneus ventricosus</name>
    <name type="common">Orbweaver spider</name>
    <name type="synonym">Epeira ventricosa</name>
    <dbReference type="NCBI Taxonomy" id="182803"/>
    <lineage>
        <taxon>Eukaryota</taxon>
        <taxon>Metazoa</taxon>
        <taxon>Ecdysozoa</taxon>
        <taxon>Arthropoda</taxon>
        <taxon>Chelicerata</taxon>
        <taxon>Arachnida</taxon>
        <taxon>Araneae</taxon>
        <taxon>Araneomorphae</taxon>
        <taxon>Entelegynae</taxon>
        <taxon>Araneoidea</taxon>
        <taxon>Araneidae</taxon>
        <taxon>Araneus</taxon>
    </lineage>
</organism>
<keyword evidence="2" id="KW-1185">Reference proteome</keyword>
<proteinExistence type="predicted"/>
<gene>
    <name evidence="1" type="ORF">AVEN_142252_1</name>
</gene>